<proteinExistence type="predicted"/>
<reference evidence="3 4" key="1">
    <citation type="submission" date="2022-06" db="EMBL/GenBank/DDBJ databases">
        <title>Genomic Encyclopedia of Archaeal and Bacterial Type Strains, Phase II (KMG-II): from individual species to whole genera.</title>
        <authorList>
            <person name="Goeker M."/>
        </authorList>
    </citation>
    <scope>NUCLEOTIDE SEQUENCE [LARGE SCALE GENOMIC DNA]</scope>
    <source>
        <strain evidence="3 4">DSM 45037</strain>
    </source>
</reference>
<gene>
    <name evidence="3" type="ORF">LX12_003436</name>
</gene>
<evidence type="ECO:0000313" key="3">
    <source>
        <dbReference type="EMBL" id="MCP2162232.1"/>
    </source>
</evidence>
<dbReference type="InterPro" id="IPR014710">
    <property type="entry name" value="RmlC-like_jellyroll"/>
</dbReference>
<dbReference type="CDD" id="cd02209">
    <property type="entry name" value="cupin_XRE_C"/>
    <property type="match status" value="1"/>
</dbReference>
<dbReference type="Pfam" id="PF01381">
    <property type="entry name" value="HTH_3"/>
    <property type="match status" value="1"/>
</dbReference>
<dbReference type="PANTHER" id="PTHR46797">
    <property type="entry name" value="HTH-TYPE TRANSCRIPTIONAL REGULATOR"/>
    <property type="match status" value="1"/>
</dbReference>
<dbReference type="Gene3D" id="2.60.120.10">
    <property type="entry name" value="Jelly Rolls"/>
    <property type="match status" value="1"/>
</dbReference>
<dbReference type="InterPro" id="IPR011051">
    <property type="entry name" value="RmlC_Cupin_sf"/>
</dbReference>
<dbReference type="EMBL" id="JAMTCG010000006">
    <property type="protein sequence ID" value="MCP2162232.1"/>
    <property type="molecule type" value="Genomic_DNA"/>
</dbReference>
<dbReference type="InterPro" id="IPR001387">
    <property type="entry name" value="Cro/C1-type_HTH"/>
</dbReference>
<evidence type="ECO:0000259" key="2">
    <source>
        <dbReference type="PROSITE" id="PS50943"/>
    </source>
</evidence>
<dbReference type="InterPro" id="IPR010982">
    <property type="entry name" value="Lambda_DNA-bd_dom_sf"/>
</dbReference>
<evidence type="ECO:0000313" key="4">
    <source>
        <dbReference type="Proteomes" id="UP001205740"/>
    </source>
</evidence>
<dbReference type="PROSITE" id="PS50943">
    <property type="entry name" value="HTH_CROC1"/>
    <property type="match status" value="1"/>
</dbReference>
<dbReference type="PANTHER" id="PTHR46797:SF1">
    <property type="entry name" value="METHYLPHOSPHONATE SYNTHASE"/>
    <property type="match status" value="1"/>
</dbReference>
<keyword evidence="1" id="KW-0238">DNA-binding</keyword>
<keyword evidence="4" id="KW-1185">Reference proteome</keyword>
<name>A0ABT1H8I7_9NOCA</name>
<dbReference type="SUPFAM" id="SSF51182">
    <property type="entry name" value="RmlC-like cupins"/>
    <property type="match status" value="1"/>
</dbReference>
<protein>
    <submittedName>
        <fullName evidence="3">Transcriptional regulator, contains XRE-family HTH domain</fullName>
    </submittedName>
</protein>
<evidence type="ECO:0000256" key="1">
    <source>
        <dbReference type="ARBA" id="ARBA00023125"/>
    </source>
</evidence>
<dbReference type="SUPFAM" id="SSF47413">
    <property type="entry name" value="lambda repressor-like DNA-binding domains"/>
    <property type="match status" value="1"/>
</dbReference>
<accession>A0ABT1H8I7</accession>
<dbReference type="Proteomes" id="UP001205740">
    <property type="component" value="Unassembled WGS sequence"/>
</dbReference>
<organism evidence="3 4">
    <name type="scientific">Williamsia serinedens</name>
    <dbReference type="NCBI Taxonomy" id="391736"/>
    <lineage>
        <taxon>Bacteria</taxon>
        <taxon>Bacillati</taxon>
        <taxon>Actinomycetota</taxon>
        <taxon>Actinomycetes</taxon>
        <taxon>Mycobacteriales</taxon>
        <taxon>Nocardiaceae</taxon>
        <taxon>Williamsia</taxon>
    </lineage>
</organism>
<dbReference type="InterPro" id="IPR050807">
    <property type="entry name" value="TransReg_Diox_bact_type"/>
</dbReference>
<dbReference type="CDD" id="cd00093">
    <property type="entry name" value="HTH_XRE"/>
    <property type="match status" value="1"/>
</dbReference>
<feature type="domain" description="HTH cro/C1-type" evidence="2">
    <location>
        <begin position="16"/>
        <end position="70"/>
    </location>
</feature>
<dbReference type="SMART" id="SM00530">
    <property type="entry name" value="HTH_XRE"/>
    <property type="match status" value="1"/>
</dbReference>
<sequence>MVVDRDQTSAAVGRRVRALRTDRGLSLSELARRAGIGKGSLSEIEAGRRNPTIETLYALCAPMSVPMTALVGDEPAASGDHPHTRGGGMTSVTLDVRHLFDRTIEVFRLEFAAGADHTSPAHGPGVVEHITVVAGTLSAGPTDRMRTVAAGESTSFRSDSAHRYRAGDEPTEAVLVIMTPADPEQPPAGMAR</sequence>
<comment type="caution">
    <text evidence="3">The sequence shown here is derived from an EMBL/GenBank/DDBJ whole genome shotgun (WGS) entry which is preliminary data.</text>
</comment>
<dbReference type="Gene3D" id="1.10.260.40">
    <property type="entry name" value="lambda repressor-like DNA-binding domains"/>
    <property type="match status" value="1"/>
</dbReference>